<gene>
    <name evidence="2" type="ORF">EBAPG3_009285</name>
</gene>
<sequence length="189" mass="21270">MKGVQQTAKVNIVPGCKWKLNQAMEIVESKQQLQEHSLEELERSHYILEALMAGLSPCTRNELLSLLQILSEGTGSRESSDSIRQRALQIVSGICKPHQIQGQAPVRTAPLEDQQRLGERRQYDRRQQATNSGKPWTTQQEQILRNLAEQNIPARRIALKLGRTSTAVRSKAKEMNLSLINPIKTPASQ</sequence>
<organism evidence="2 3">
    <name type="scientific">Nitrosospira lacus</name>
    <dbReference type="NCBI Taxonomy" id="1288494"/>
    <lineage>
        <taxon>Bacteria</taxon>
        <taxon>Pseudomonadati</taxon>
        <taxon>Pseudomonadota</taxon>
        <taxon>Betaproteobacteria</taxon>
        <taxon>Nitrosomonadales</taxon>
        <taxon>Nitrosomonadaceae</taxon>
        <taxon>Nitrosospira</taxon>
    </lineage>
</organism>
<feature type="compositionally biased region" description="Basic and acidic residues" evidence="1">
    <location>
        <begin position="113"/>
        <end position="127"/>
    </location>
</feature>
<dbReference type="OrthoDB" id="8565538at2"/>
<feature type="compositionally biased region" description="Polar residues" evidence="1">
    <location>
        <begin position="128"/>
        <end position="138"/>
    </location>
</feature>
<protein>
    <submittedName>
        <fullName evidence="2">Uncharacterized protein</fullName>
    </submittedName>
</protein>
<feature type="region of interest" description="Disordered" evidence="1">
    <location>
        <begin position="108"/>
        <end position="138"/>
    </location>
</feature>
<dbReference type="Proteomes" id="UP000012179">
    <property type="component" value="Chromosome"/>
</dbReference>
<accession>A0A1W6SQ70</accession>
<reference evidence="2 3" key="1">
    <citation type="journal article" date="2015" name="Int. J. Syst. Evol. Microbiol.">
        <title>Nitrosospira lacus sp. nov., a psychrotolerant, ammonia-oxidizing bacterium from sandy lake sediment.</title>
        <authorList>
            <person name="Urakawa H."/>
            <person name="Garcia J.C."/>
            <person name="Nielsen J.L."/>
            <person name="Le V.Q."/>
            <person name="Kozlowski J.A."/>
            <person name="Stein L.Y."/>
            <person name="Lim C.K."/>
            <person name="Pommerening-Roser A."/>
            <person name="Martens-Habbena W."/>
            <person name="Stahl D.A."/>
            <person name="Klotz M.G."/>
        </authorList>
    </citation>
    <scope>NUCLEOTIDE SEQUENCE [LARGE SCALE GENOMIC DNA]</scope>
    <source>
        <strain evidence="2 3">APG3</strain>
    </source>
</reference>
<evidence type="ECO:0000313" key="3">
    <source>
        <dbReference type="Proteomes" id="UP000012179"/>
    </source>
</evidence>
<evidence type="ECO:0000313" key="2">
    <source>
        <dbReference type="EMBL" id="ARO87943.1"/>
    </source>
</evidence>
<proteinExistence type="predicted"/>
<evidence type="ECO:0000256" key="1">
    <source>
        <dbReference type="SAM" id="MobiDB-lite"/>
    </source>
</evidence>
<dbReference type="KEGG" id="nlc:EBAPG3_009285"/>
<dbReference type="RefSeq" id="WP_051049012.1">
    <property type="nucleotide sequence ID" value="NZ_CP021106.3"/>
</dbReference>
<dbReference type="AlphaFoldDB" id="A0A1W6SQ70"/>
<name>A0A1W6SQ70_9PROT</name>
<keyword evidence="3" id="KW-1185">Reference proteome</keyword>
<dbReference type="EMBL" id="CP021106">
    <property type="protein sequence ID" value="ARO87943.1"/>
    <property type="molecule type" value="Genomic_DNA"/>
</dbReference>